<dbReference type="Proteomes" id="UP000215059">
    <property type="component" value="Unassembled WGS sequence"/>
</dbReference>
<dbReference type="RefSeq" id="WP_094253606.1">
    <property type="nucleotide sequence ID" value="NZ_JBHLXL010000002.1"/>
</dbReference>
<gene>
    <name evidence="2" type="ORF">CGZ90_16390</name>
</gene>
<dbReference type="EMBL" id="NOII01000011">
    <property type="protein sequence ID" value="OYD56590.1"/>
    <property type="molecule type" value="Genomic_DNA"/>
</dbReference>
<dbReference type="AlphaFoldDB" id="A0A235F5P3"/>
<dbReference type="OrthoDB" id="2930722at2"/>
<dbReference type="PROSITE" id="PS51257">
    <property type="entry name" value="PROKAR_LIPOPROTEIN"/>
    <property type="match status" value="1"/>
</dbReference>
<organism evidence="2 3">
    <name type="scientific">Fictibacillus aquaticus</name>
    <dbReference type="NCBI Taxonomy" id="2021314"/>
    <lineage>
        <taxon>Bacteria</taxon>
        <taxon>Bacillati</taxon>
        <taxon>Bacillota</taxon>
        <taxon>Bacilli</taxon>
        <taxon>Bacillales</taxon>
        <taxon>Fictibacillaceae</taxon>
        <taxon>Fictibacillus</taxon>
    </lineage>
</organism>
<keyword evidence="1" id="KW-0732">Signal</keyword>
<name>A0A235F5P3_9BACL</name>
<feature type="chain" id="PRO_5039170121" description="Lipoprotein" evidence="1">
    <location>
        <begin position="20"/>
        <end position="81"/>
    </location>
</feature>
<evidence type="ECO:0008006" key="4">
    <source>
        <dbReference type="Google" id="ProtNLM"/>
    </source>
</evidence>
<accession>A0A235F5P3</accession>
<reference evidence="2 3" key="1">
    <citation type="submission" date="2017-07" db="EMBL/GenBank/DDBJ databases">
        <title>Fictibacillus sp. nov. GDSW-R2A3 Genome sequencing and assembly.</title>
        <authorList>
            <person name="Mayilraj S."/>
        </authorList>
    </citation>
    <scope>NUCLEOTIDE SEQUENCE [LARGE SCALE GENOMIC DNA]</scope>
    <source>
        <strain evidence="2 3">GDSW-R2A3</strain>
    </source>
</reference>
<keyword evidence="3" id="KW-1185">Reference proteome</keyword>
<comment type="caution">
    <text evidence="2">The sequence shown here is derived from an EMBL/GenBank/DDBJ whole genome shotgun (WGS) entry which is preliminary data.</text>
</comment>
<evidence type="ECO:0000313" key="3">
    <source>
        <dbReference type="Proteomes" id="UP000215059"/>
    </source>
</evidence>
<evidence type="ECO:0000313" key="2">
    <source>
        <dbReference type="EMBL" id="OYD56590.1"/>
    </source>
</evidence>
<feature type="signal peptide" evidence="1">
    <location>
        <begin position="1"/>
        <end position="19"/>
    </location>
</feature>
<proteinExistence type="predicted"/>
<sequence length="81" mass="9368">MKFSRLLIFALLIGTIALSGCTFTQTKDESYIIWGENMNDRELRESLIKRLDDANLDYKIDKENNVLIKKSDMKKATMCCT</sequence>
<protein>
    <recommendedName>
        <fullName evidence="4">Lipoprotein</fullName>
    </recommendedName>
</protein>
<evidence type="ECO:0000256" key="1">
    <source>
        <dbReference type="SAM" id="SignalP"/>
    </source>
</evidence>